<dbReference type="AlphaFoldDB" id="A0A1G8NS12"/>
<evidence type="ECO:0000313" key="2">
    <source>
        <dbReference type="EMBL" id="SDI83049.1"/>
    </source>
</evidence>
<organism evidence="2 3">
    <name type="scientific">Propionivibrio dicarboxylicus</name>
    <dbReference type="NCBI Taxonomy" id="83767"/>
    <lineage>
        <taxon>Bacteria</taxon>
        <taxon>Pseudomonadati</taxon>
        <taxon>Pseudomonadota</taxon>
        <taxon>Betaproteobacteria</taxon>
        <taxon>Rhodocyclales</taxon>
        <taxon>Rhodocyclaceae</taxon>
        <taxon>Propionivibrio</taxon>
    </lineage>
</organism>
<feature type="non-terminal residue" evidence="2">
    <location>
        <position position="75"/>
    </location>
</feature>
<dbReference type="STRING" id="83767.SAMN05660652_04104"/>
<dbReference type="Proteomes" id="UP000198607">
    <property type="component" value="Unassembled WGS sequence"/>
</dbReference>
<keyword evidence="3" id="KW-1185">Reference proteome</keyword>
<dbReference type="InterPro" id="IPR036291">
    <property type="entry name" value="NAD(P)-bd_dom_sf"/>
</dbReference>
<dbReference type="OrthoDB" id="9806974at2"/>
<gene>
    <name evidence="2" type="ORF">SAMN05660652_04104</name>
</gene>
<evidence type="ECO:0000256" key="1">
    <source>
        <dbReference type="ARBA" id="ARBA00006484"/>
    </source>
</evidence>
<dbReference type="RefSeq" id="WP_143009956.1">
    <property type="nucleotide sequence ID" value="NZ_FNCY01000034.1"/>
</dbReference>
<dbReference type="PANTHER" id="PTHR42879:SF2">
    <property type="entry name" value="3-OXOACYL-[ACYL-CARRIER-PROTEIN] REDUCTASE FABG"/>
    <property type="match status" value="1"/>
</dbReference>
<dbReference type="InterPro" id="IPR050259">
    <property type="entry name" value="SDR"/>
</dbReference>
<dbReference type="InterPro" id="IPR002347">
    <property type="entry name" value="SDR_fam"/>
</dbReference>
<accession>A0A1G8NS12</accession>
<dbReference type="Pfam" id="PF00106">
    <property type="entry name" value="adh_short"/>
    <property type="match status" value="1"/>
</dbReference>
<dbReference type="PANTHER" id="PTHR42879">
    <property type="entry name" value="3-OXOACYL-(ACYL-CARRIER-PROTEIN) REDUCTASE"/>
    <property type="match status" value="1"/>
</dbReference>
<dbReference type="EMBL" id="FNCY01000034">
    <property type="protein sequence ID" value="SDI83049.1"/>
    <property type="molecule type" value="Genomic_DNA"/>
</dbReference>
<dbReference type="SUPFAM" id="SSF51735">
    <property type="entry name" value="NAD(P)-binding Rossmann-fold domains"/>
    <property type="match status" value="1"/>
</dbReference>
<dbReference type="Gene3D" id="3.40.50.720">
    <property type="entry name" value="NAD(P)-binding Rossmann-like Domain"/>
    <property type="match status" value="1"/>
</dbReference>
<reference evidence="2 3" key="1">
    <citation type="submission" date="2016-10" db="EMBL/GenBank/DDBJ databases">
        <authorList>
            <person name="de Groot N.N."/>
        </authorList>
    </citation>
    <scope>NUCLEOTIDE SEQUENCE [LARGE SCALE GENOMIC DNA]</scope>
    <source>
        <strain evidence="2 3">DSM 5885</strain>
    </source>
</reference>
<name>A0A1G8NS12_9RHOO</name>
<comment type="similarity">
    <text evidence="1">Belongs to the short-chain dehydrogenases/reductases (SDR) family.</text>
</comment>
<evidence type="ECO:0000313" key="3">
    <source>
        <dbReference type="Proteomes" id="UP000198607"/>
    </source>
</evidence>
<proteinExistence type="inferred from homology"/>
<protein>
    <submittedName>
        <fullName evidence="2">Short chain dehydrogenase</fullName>
    </submittedName>
</protein>
<sequence>MIKQKVAVVTGSSRGIGNAIATRLATEGYAIVAVGTSAPESIASNFAGIEQAGNPWVYVQADVSTPAGREKIVST</sequence>